<keyword evidence="2" id="KW-1133">Transmembrane helix</keyword>
<dbReference type="RefSeq" id="WP_345457580.1">
    <property type="nucleotide sequence ID" value="NZ_BAABKG010000002.1"/>
</dbReference>
<comment type="caution">
    <text evidence="3">The sequence shown here is derived from an EMBL/GenBank/DDBJ whole genome shotgun (WGS) entry which is preliminary data.</text>
</comment>
<evidence type="ECO:0000256" key="1">
    <source>
        <dbReference type="SAM" id="MobiDB-lite"/>
    </source>
</evidence>
<organism evidence="3 4">
    <name type="scientific">Nocardioides marinquilinus</name>
    <dbReference type="NCBI Taxonomy" id="1210400"/>
    <lineage>
        <taxon>Bacteria</taxon>
        <taxon>Bacillati</taxon>
        <taxon>Actinomycetota</taxon>
        <taxon>Actinomycetes</taxon>
        <taxon>Propionibacteriales</taxon>
        <taxon>Nocardioidaceae</taxon>
        <taxon>Nocardioides</taxon>
    </lineage>
</organism>
<name>A0ABP9PIZ2_9ACTN</name>
<evidence type="ECO:0000256" key="2">
    <source>
        <dbReference type="SAM" id="Phobius"/>
    </source>
</evidence>
<feature type="region of interest" description="Disordered" evidence="1">
    <location>
        <begin position="1"/>
        <end position="20"/>
    </location>
</feature>
<proteinExistence type="predicted"/>
<reference evidence="4" key="1">
    <citation type="journal article" date="2019" name="Int. J. Syst. Evol. Microbiol.">
        <title>The Global Catalogue of Microorganisms (GCM) 10K type strain sequencing project: providing services to taxonomists for standard genome sequencing and annotation.</title>
        <authorList>
            <consortium name="The Broad Institute Genomics Platform"/>
            <consortium name="The Broad Institute Genome Sequencing Center for Infectious Disease"/>
            <person name="Wu L."/>
            <person name="Ma J."/>
        </authorList>
    </citation>
    <scope>NUCLEOTIDE SEQUENCE [LARGE SCALE GENOMIC DNA]</scope>
    <source>
        <strain evidence="4">JCM 18459</strain>
    </source>
</reference>
<keyword evidence="2" id="KW-0812">Transmembrane</keyword>
<feature type="transmembrane region" description="Helical" evidence="2">
    <location>
        <begin position="28"/>
        <end position="51"/>
    </location>
</feature>
<evidence type="ECO:0000313" key="3">
    <source>
        <dbReference type="EMBL" id="GAA5147253.1"/>
    </source>
</evidence>
<dbReference type="EMBL" id="BAABKG010000002">
    <property type="protein sequence ID" value="GAA5147253.1"/>
    <property type="molecule type" value="Genomic_DNA"/>
</dbReference>
<gene>
    <name evidence="3" type="ORF">GCM10023340_19380</name>
</gene>
<accession>A0ABP9PIZ2</accession>
<keyword evidence="4" id="KW-1185">Reference proteome</keyword>
<dbReference type="Proteomes" id="UP001500221">
    <property type="component" value="Unassembled WGS sequence"/>
</dbReference>
<evidence type="ECO:0000313" key="4">
    <source>
        <dbReference type="Proteomes" id="UP001500221"/>
    </source>
</evidence>
<keyword evidence="2" id="KW-0472">Membrane</keyword>
<sequence>MSDTHLGTRQPTTRHDDAGRRSDLDRDLVSIVAVLAILVLTAAAFVVQAGLPL</sequence>
<feature type="compositionally biased region" description="Polar residues" evidence="1">
    <location>
        <begin position="1"/>
        <end position="11"/>
    </location>
</feature>
<protein>
    <submittedName>
        <fullName evidence="3">Uncharacterized protein</fullName>
    </submittedName>
</protein>